<dbReference type="Proteomes" id="UP000559885">
    <property type="component" value="Unassembled WGS sequence"/>
</dbReference>
<evidence type="ECO:0000313" key="2">
    <source>
        <dbReference type="EMBL" id="MBC1520500.1"/>
    </source>
</evidence>
<accession>A0A841ZNC6</accession>
<dbReference type="InterPro" id="IPR029491">
    <property type="entry name" value="Helicase_HTH"/>
</dbReference>
<dbReference type="InterPro" id="IPR008308">
    <property type="entry name" value="YpbB-like"/>
</dbReference>
<evidence type="ECO:0000259" key="1">
    <source>
        <dbReference type="Pfam" id="PF14493"/>
    </source>
</evidence>
<feature type="domain" description="Helicase Helix-turn-helix" evidence="1">
    <location>
        <begin position="259"/>
        <end position="339"/>
    </location>
</feature>
<proteinExistence type="predicted"/>
<dbReference type="PIRSF" id="PIRSF021350">
    <property type="entry name" value="UCP021350"/>
    <property type="match status" value="1"/>
</dbReference>
<dbReference type="Pfam" id="PF14493">
    <property type="entry name" value="HTH_40"/>
    <property type="match status" value="1"/>
</dbReference>
<evidence type="ECO:0000313" key="3">
    <source>
        <dbReference type="Proteomes" id="UP000559885"/>
    </source>
</evidence>
<protein>
    <recommendedName>
        <fullName evidence="1">Helicase Helix-turn-helix domain-containing protein</fullName>
    </recommendedName>
</protein>
<reference evidence="2 3" key="1">
    <citation type="submission" date="2020-03" db="EMBL/GenBank/DDBJ databases">
        <title>Soil Listeria distribution.</title>
        <authorList>
            <person name="Liao J."/>
            <person name="Wiedmann M."/>
        </authorList>
    </citation>
    <scope>NUCLEOTIDE SEQUENCE [LARGE SCALE GENOMIC DNA]</scope>
    <source>
        <strain evidence="2 3">FSL L7-1507</strain>
    </source>
</reference>
<gene>
    <name evidence="2" type="ORF">HB912_02430</name>
</gene>
<sequence length="346" mass="40392">MFLWYDGERLEVNRVELLDQYIVALLTAFKRPRKTPFLYAVMTGRRTGQAVTDVHLAKINSLFGLSPFLTEEVLTARLKKLRHAGILDIEAETKEWSVQKSVATPFFELEGWNGFWLQERPLLFFQNLLLAIQVVSNKHHKKKHYMPVVRDKKAQFWIKKWLVNFSKAADLNERLFLELEAWLSKPYISKPEFYTDQFSGGEIVGETLEQIADAHSLLTEDVYFESLYGLHRLFLEKDDYPLLRLLMPRREVLLTLSGKKTYGFLKKGYDFDEIVQMRNLRTSTIEDHFVEIKATFPSQAVPRMPEEMIVDEIQARDFLSLKEIKTAFPELDYYQIRLAVVAGGKA</sequence>
<name>A0A841ZNC6_9LIST</name>
<dbReference type="EMBL" id="JAARRM010000001">
    <property type="protein sequence ID" value="MBC1520500.1"/>
    <property type="molecule type" value="Genomic_DNA"/>
</dbReference>
<comment type="caution">
    <text evidence="2">The sequence shown here is derived from an EMBL/GenBank/DDBJ whole genome shotgun (WGS) entry which is preliminary data.</text>
</comment>
<dbReference type="AlphaFoldDB" id="A0A841ZNC6"/>
<dbReference type="RefSeq" id="WP_185372049.1">
    <property type="nucleotide sequence ID" value="NZ_JAARRM010000001.1"/>
</dbReference>
<organism evidence="2 3">
    <name type="scientific">Listeria aquatica</name>
    <dbReference type="NCBI Taxonomy" id="1494960"/>
    <lineage>
        <taxon>Bacteria</taxon>
        <taxon>Bacillati</taxon>
        <taxon>Bacillota</taxon>
        <taxon>Bacilli</taxon>
        <taxon>Bacillales</taxon>
        <taxon>Listeriaceae</taxon>
        <taxon>Listeria</taxon>
    </lineage>
</organism>